<proteinExistence type="predicted"/>
<reference evidence="3" key="1">
    <citation type="submission" date="2018-05" db="EMBL/GenBank/DDBJ databases">
        <authorList>
            <person name="Cea G.-C."/>
            <person name="William W."/>
        </authorList>
    </citation>
    <scope>NUCLEOTIDE SEQUENCE [LARGE SCALE GENOMIC DNA]</scope>
    <source>
        <strain evidence="3">DB21MT 5</strain>
    </source>
</reference>
<dbReference type="KEGG" id="mya:MORIYA_3870"/>
<dbReference type="AlphaFoldDB" id="A0A330LVS6"/>
<dbReference type="EMBL" id="LS483250">
    <property type="protein sequence ID" value="SQD80322.1"/>
    <property type="molecule type" value="Genomic_DNA"/>
</dbReference>
<accession>A0A330LVS6</accession>
<gene>
    <name evidence="2" type="ORF">MORIYA_3870</name>
</gene>
<feature type="transmembrane region" description="Helical" evidence="1">
    <location>
        <begin position="71"/>
        <end position="89"/>
    </location>
</feature>
<dbReference type="Pfam" id="PF06961">
    <property type="entry name" value="DUF1294"/>
    <property type="match status" value="1"/>
</dbReference>
<evidence type="ECO:0000256" key="1">
    <source>
        <dbReference type="SAM" id="Phobius"/>
    </source>
</evidence>
<dbReference type="InterPro" id="IPR010718">
    <property type="entry name" value="DUF1294"/>
</dbReference>
<sequence length="97" mass="11094">MMLVWLGYSYLVLSIITLLVYGKDKWAATRQVWRTPERTLHLLALFGGWPGALVGQKLFSHKKSKISFKRIFWLTVVGNVLIVLGIFQIDPSYVIVS</sequence>
<dbReference type="Proteomes" id="UP000250163">
    <property type="component" value="Chromosome MORIYA"/>
</dbReference>
<protein>
    <submittedName>
        <fullName evidence="2">Putative Membrane protein</fullName>
    </submittedName>
</protein>
<dbReference type="RefSeq" id="WP_232011666.1">
    <property type="nucleotide sequence ID" value="NZ_LS483250.1"/>
</dbReference>
<evidence type="ECO:0000313" key="2">
    <source>
        <dbReference type="EMBL" id="SQD80322.1"/>
    </source>
</evidence>
<keyword evidence="3" id="KW-1185">Reference proteome</keyword>
<keyword evidence="1" id="KW-0472">Membrane</keyword>
<name>A0A330LVS6_9GAMM</name>
<evidence type="ECO:0000313" key="3">
    <source>
        <dbReference type="Proteomes" id="UP000250163"/>
    </source>
</evidence>
<organism evidence="2 3">
    <name type="scientific">Moritella yayanosii</name>
    <dbReference type="NCBI Taxonomy" id="69539"/>
    <lineage>
        <taxon>Bacteria</taxon>
        <taxon>Pseudomonadati</taxon>
        <taxon>Pseudomonadota</taxon>
        <taxon>Gammaproteobacteria</taxon>
        <taxon>Alteromonadales</taxon>
        <taxon>Moritellaceae</taxon>
        <taxon>Moritella</taxon>
    </lineage>
</organism>
<keyword evidence="1" id="KW-0812">Transmembrane</keyword>
<keyword evidence="1" id="KW-1133">Transmembrane helix</keyword>